<name>A0AAJ1FS54_PANAN</name>
<gene>
    <name evidence="1" type="ORF">NB703_000138</name>
</gene>
<dbReference type="EMBL" id="JANFVX010000001">
    <property type="protein sequence ID" value="MCW0342045.1"/>
    <property type="molecule type" value="Genomic_DNA"/>
</dbReference>
<protein>
    <submittedName>
        <fullName evidence="1">Histidine ammonia-lyase</fullName>
        <ecNumber evidence="1">4.3.1.3</ecNumber>
    </submittedName>
</protein>
<reference evidence="1" key="1">
    <citation type="submission" date="2022-06" db="EMBL/GenBank/DDBJ databases">
        <title>Dynamics of rice microbiomes reveals core vertical transmitted seed endophytes.</title>
        <authorList>
            <person name="Liao K."/>
            <person name="Zhang X."/>
        </authorList>
    </citation>
    <scope>NUCLEOTIDE SEQUENCE</scope>
    <source>
        <strain evidence="1">JT1-17</strain>
    </source>
</reference>
<dbReference type="Gene3D" id="1.20.200.10">
    <property type="entry name" value="Fumarase/aspartase (Central domain)"/>
    <property type="match status" value="1"/>
</dbReference>
<dbReference type="Pfam" id="PF00221">
    <property type="entry name" value="Lyase_aromatic"/>
    <property type="match status" value="1"/>
</dbReference>
<dbReference type="InterPro" id="IPR008948">
    <property type="entry name" value="L-Aspartase-like"/>
</dbReference>
<proteinExistence type="predicted"/>
<organism evidence="1 2">
    <name type="scientific">Pantoea ananas</name>
    <name type="common">Erwinia uredovora</name>
    <dbReference type="NCBI Taxonomy" id="553"/>
    <lineage>
        <taxon>Bacteria</taxon>
        <taxon>Pseudomonadati</taxon>
        <taxon>Pseudomonadota</taxon>
        <taxon>Gammaproteobacteria</taxon>
        <taxon>Enterobacterales</taxon>
        <taxon>Erwiniaceae</taxon>
        <taxon>Pantoea</taxon>
    </lineage>
</organism>
<dbReference type="SUPFAM" id="SSF48557">
    <property type="entry name" value="L-aspartase-like"/>
    <property type="match status" value="1"/>
</dbReference>
<comment type="caution">
    <text evidence="1">The sequence shown here is derived from an EMBL/GenBank/DDBJ whole genome shotgun (WGS) entry which is preliminary data.</text>
</comment>
<dbReference type="EC" id="4.3.1.3" evidence="1"/>
<dbReference type="RefSeq" id="WP_405089181.1">
    <property type="nucleotide sequence ID" value="NZ_CP158663.1"/>
</dbReference>
<evidence type="ECO:0000313" key="1">
    <source>
        <dbReference type="EMBL" id="MCW0342045.1"/>
    </source>
</evidence>
<dbReference type="AlphaFoldDB" id="A0AAJ1FS54"/>
<dbReference type="Proteomes" id="UP001208888">
    <property type="component" value="Unassembled WGS sequence"/>
</dbReference>
<dbReference type="GO" id="GO:0004397">
    <property type="term" value="F:histidine ammonia-lyase activity"/>
    <property type="evidence" value="ECO:0007669"/>
    <property type="project" value="UniProtKB-EC"/>
</dbReference>
<evidence type="ECO:0000313" key="2">
    <source>
        <dbReference type="Proteomes" id="UP001208888"/>
    </source>
</evidence>
<dbReference type="InterPro" id="IPR001106">
    <property type="entry name" value="Aromatic_Lyase"/>
</dbReference>
<accession>A0AAJ1FS54</accession>
<keyword evidence="1" id="KW-0456">Lyase</keyword>
<sequence>MLGSGCLLLPHTARLSPTTLSLFSPVQAGHLLGDSPLLKISSSIRTQDALSLRTGAALKLLKTVSSVYHILAIEYLLAAQALAFHGEAQLASGTLRAWRRLRQIVPCWQEDRWLAPEIAHAAQVLRIQMPEVL</sequence>